<dbReference type="PANTHER" id="PTHR16675:SF237">
    <property type="entry name" value="MHC CLASS I ANTIGEN TRANSCRIPT VARIANT 1-RELATED"/>
    <property type="match status" value="1"/>
</dbReference>
<dbReference type="InterPro" id="IPR011162">
    <property type="entry name" value="MHC_I/II-like_Ag-recog"/>
</dbReference>
<dbReference type="SUPFAM" id="SSF48726">
    <property type="entry name" value="Immunoglobulin"/>
    <property type="match status" value="1"/>
</dbReference>
<organism evidence="5 6">
    <name type="scientific">Hippocampus comes</name>
    <name type="common">Tiger tail seahorse</name>
    <dbReference type="NCBI Taxonomy" id="109280"/>
    <lineage>
        <taxon>Eukaryota</taxon>
        <taxon>Metazoa</taxon>
        <taxon>Chordata</taxon>
        <taxon>Craniata</taxon>
        <taxon>Vertebrata</taxon>
        <taxon>Euteleostomi</taxon>
        <taxon>Actinopterygii</taxon>
        <taxon>Neopterygii</taxon>
        <taxon>Teleostei</taxon>
        <taxon>Neoteleostei</taxon>
        <taxon>Acanthomorphata</taxon>
        <taxon>Syngnathiaria</taxon>
        <taxon>Syngnathiformes</taxon>
        <taxon>Syngnathoidei</taxon>
        <taxon>Syngnathidae</taxon>
        <taxon>Hippocampus</taxon>
    </lineage>
</organism>
<evidence type="ECO:0000256" key="1">
    <source>
        <dbReference type="ARBA" id="ARBA00023180"/>
    </source>
</evidence>
<dbReference type="AlphaFoldDB" id="A0A3Q2ZH43"/>
<dbReference type="InterPro" id="IPR011161">
    <property type="entry name" value="MHC_I-like_Ag-recog"/>
</dbReference>
<evidence type="ECO:0000313" key="5">
    <source>
        <dbReference type="Ensembl" id="ENSHCOP00000025643.1"/>
    </source>
</evidence>
<evidence type="ECO:0000259" key="4">
    <source>
        <dbReference type="PROSITE" id="PS50835"/>
    </source>
</evidence>
<dbReference type="InterPro" id="IPR036179">
    <property type="entry name" value="Ig-like_dom_sf"/>
</dbReference>
<protein>
    <submittedName>
        <fullName evidence="5">Major histocompatibility complex class I-related gene protein-like</fullName>
    </submittedName>
</protein>
<keyword evidence="2" id="KW-0812">Transmembrane</keyword>
<dbReference type="GO" id="GO:0006955">
    <property type="term" value="P:immune response"/>
    <property type="evidence" value="ECO:0007669"/>
    <property type="project" value="TreeGrafter"/>
</dbReference>
<dbReference type="InterPro" id="IPR050208">
    <property type="entry name" value="MHC_class-I_related"/>
</dbReference>
<dbReference type="Pfam" id="PF07654">
    <property type="entry name" value="C1-set"/>
    <property type="match status" value="1"/>
</dbReference>
<evidence type="ECO:0000313" key="6">
    <source>
        <dbReference type="Proteomes" id="UP000264820"/>
    </source>
</evidence>
<proteinExistence type="predicted"/>
<dbReference type="Gene3D" id="2.60.40.10">
    <property type="entry name" value="Immunoglobulins"/>
    <property type="match status" value="1"/>
</dbReference>
<dbReference type="SUPFAM" id="SSF54452">
    <property type="entry name" value="MHC antigen-recognition domain"/>
    <property type="match status" value="1"/>
</dbReference>
<keyword evidence="2" id="KW-1133">Transmembrane helix</keyword>
<feature type="transmembrane region" description="Helical" evidence="2">
    <location>
        <begin position="313"/>
        <end position="335"/>
    </location>
</feature>
<reference evidence="5" key="1">
    <citation type="submission" date="2025-08" db="UniProtKB">
        <authorList>
            <consortium name="Ensembl"/>
        </authorList>
    </citation>
    <scope>IDENTIFICATION</scope>
</reference>
<keyword evidence="2" id="KW-0472">Membrane</keyword>
<dbReference type="OMA" id="HTEVCHY"/>
<dbReference type="InterPro" id="IPR003597">
    <property type="entry name" value="Ig_C1-set"/>
</dbReference>
<reference evidence="5" key="2">
    <citation type="submission" date="2025-09" db="UniProtKB">
        <authorList>
            <consortium name="Ensembl"/>
        </authorList>
    </citation>
    <scope>IDENTIFICATION</scope>
</reference>
<dbReference type="InterPro" id="IPR013783">
    <property type="entry name" value="Ig-like_fold"/>
</dbReference>
<dbReference type="Proteomes" id="UP000264820">
    <property type="component" value="Unplaced"/>
</dbReference>
<dbReference type="PROSITE" id="PS50835">
    <property type="entry name" value="IG_LIKE"/>
    <property type="match status" value="1"/>
</dbReference>
<dbReference type="GO" id="GO:0009897">
    <property type="term" value="C:external side of plasma membrane"/>
    <property type="evidence" value="ECO:0007669"/>
    <property type="project" value="TreeGrafter"/>
</dbReference>
<dbReference type="Gene3D" id="3.30.500.10">
    <property type="entry name" value="MHC class I-like antigen recognition-like"/>
    <property type="match status" value="1"/>
</dbReference>
<dbReference type="InterPro" id="IPR037055">
    <property type="entry name" value="MHC_I-like_Ag-recog_sf"/>
</dbReference>
<feature type="signal peptide" evidence="3">
    <location>
        <begin position="1"/>
        <end position="16"/>
    </location>
</feature>
<feature type="domain" description="Ig-like" evidence="4">
    <location>
        <begin position="204"/>
        <end position="291"/>
    </location>
</feature>
<dbReference type="Ensembl" id="ENSHCOT00000020021.1">
    <property type="protein sequence ID" value="ENSHCOP00000025643.1"/>
    <property type="gene ID" value="ENSHCOG00000000445.1"/>
</dbReference>
<dbReference type="SMART" id="SM00407">
    <property type="entry name" value="IGc1"/>
    <property type="match status" value="1"/>
</dbReference>
<dbReference type="GeneTree" id="ENSGT01120000271828"/>
<dbReference type="STRING" id="109280.ENSHCOP00000025643"/>
<keyword evidence="3" id="KW-0732">Signal</keyword>
<dbReference type="Pfam" id="PF00129">
    <property type="entry name" value="MHC_I"/>
    <property type="match status" value="1"/>
</dbReference>
<dbReference type="GO" id="GO:0005615">
    <property type="term" value="C:extracellular space"/>
    <property type="evidence" value="ECO:0007669"/>
    <property type="project" value="TreeGrafter"/>
</dbReference>
<evidence type="ECO:0000256" key="2">
    <source>
        <dbReference type="SAM" id="Phobius"/>
    </source>
</evidence>
<sequence>MIVNWLAFVVIVEIESVMPAIHSIEKFITVSTGIANLPDHVCIIYVDDIAVMYYDSKSKTLEARNNWMTEATADELDFWEKGRNVAMVVEDLGRSLLETMRKTFNQSEGVHFGQARFGCEWDDQTDALDAWEKIKYEDEHVLLLEANTFTWTVEGPQGLAIKHKFDLNEIQRHLTEHYHTEVCHYFLKKLVNDGRSILMRTELPKVSLLQKMPSSPVTCHATGFYPDVADLFWRKDGEQLHEDVDYGQTLPNHDGTFQMMANLKVEVTAEVEGRYECVFQLAGVQDEIVIKLERGNILSNARIEEEEKKRRTVAIAASLVALALVLVLVAIVVVIKCHPRKPDDDAPASAGTRHSGWRNTMTFHGHDQEYIPMSSYPC</sequence>
<dbReference type="InterPro" id="IPR007110">
    <property type="entry name" value="Ig-like_dom"/>
</dbReference>
<accession>A0A3Q2ZH43</accession>
<keyword evidence="1" id="KW-0325">Glycoprotein</keyword>
<feature type="chain" id="PRO_5018594023" evidence="3">
    <location>
        <begin position="17"/>
        <end position="378"/>
    </location>
</feature>
<name>A0A3Q2ZH43_HIPCM</name>
<evidence type="ECO:0000256" key="3">
    <source>
        <dbReference type="SAM" id="SignalP"/>
    </source>
</evidence>
<keyword evidence="6" id="KW-1185">Reference proteome</keyword>
<dbReference type="PANTHER" id="PTHR16675">
    <property type="entry name" value="MHC CLASS I-RELATED"/>
    <property type="match status" value="1"/>
</dbReference>